<dbReference type="RefSeq" id="WP_110439574.1">
    <property type="nucleotide sequence ID" value="NZ_CP046393.1"/>
</dbReference>
<protein>
    <submittedName>
        <fullName evidence="2">Histidine phosphatase family protein</fullName>
    </submittedName>
</protein>
<dbReference type="InterPro" id="IPR029033">
    <property type="entry name" value="His_PPase_superfam"/>
</dbReference>
<dbReference type="OrthoDB" id="9781415at2"/>
<organism evidence="2 3">
    <name type="scientific">Commensalibacter melissae</name>
    <dbReference type="NCBI Taxonomy" id="2070537"/>
    <lineage>
        <taxon>Bacteria</taxon>
        <taxon>Pseudomonadati</taxon>
        <taxon>Pseudomonadota</taxon>
        <taxon>Alphaproteobacteria</taxon>
        <taxon>Acetobacterales</taxon>
        <taxon>Acetobacteraceae</taxon>
    </lineage>
</organism>
<dbReference type="GO" id="GO:0016791">
    <property type="term" value="F:phosphatase activity"/>
    <property type="evidence" value="ECO:0007669"/>
    <property type="project" value="TreeGrafter"/>
</dbReference>
<evidence type="ECO:0000256" key="1">
    <source>
        <dbReference type="PIRSR" id="PIRSR613078-2"/>
    </source>
</evidence>
<dbReference type="PANTHER" id="PTHR48100">
    <property type="entry name" value="BROAD-SPECIFICITY PHOSPHATASE YOR283W-RELATED"/>
    <property type="match status" value="1"/>
</dbReference>
<dbReference type="GO" id="GO:0005737">
    <property type="term" value="C:cytoplasm"/>
    <property type="evidence" value="ECO:0007669"/>
    <property type="project" value="TreeGrafter"/>
</dbReference>
<dbReference type="Proteomes" id="UP000247565">
    <property type="component" value="Unassembled WGS sequence"/>
</dbReference>
<dbReference type="AlphaFoldDB" id="A0A318MUY6"/>
<accession>A0A318MUY6</accession>
<dbReference type="CDD" id="cd07067">
    <property type="entry name" value="HP_PGM_like"/>
    <property type="match status" value="1"/>
</dbReference>
<reference evidence="2 3" key="1">
    <citation type="submission" date="2018-05" db="EMBL/GenBank/DDBJ databases">
        <title>Reference genomes for bee gut microbiota database.</title>
        <authorList>
            <person name="Ellegaard K.M."/>
        </authorList>
    </citation>
    <scope>NUCLEOTIDE SEQUENCE [LARGE SCALE GENOMIC DNA]</scope>
    <source>
        <strain evidence="2 3">ESL0284</strain>
    </source>
</reference>
<evidence type="ECO:0000313" key="3">
    <source>
        <dbReference type="Proteomes" id="UP000247565"/>
    </source>
</evidence>
<dbReference type="EMBL" id="QGLT01000006">
    <property type="protein sequence ID" value="PXY98893.1"/>
    <property type="molecule type" value="Genomic_DNA"/>
</dbReference>
<gene>
    <name evidence="2" type="ORF">DK869_08430</name>
</gene>
<comment type="caution">
    <text evidence="2">The sequence shown here is derived from an EMBL/GenBank/DDBJ whole genome shotgun (WGS) entry which is preliminary data.</text>
</comment>
<feature type="binding site" evidence="1">
    <location>
        <position position="69"/>
    </location>
    <ligand>
        <name>substrate</name>
    </ligand>
</feature>
<dbReference type="InterPro" id="IPR050275">
    <property type="entry name" value="PGM_Phosphatase"/>
</dbReference>
<feature type="binding site" evidence="1">
    <location>
        <begin position="13"/>
        <end position="20"/>
    </location>
    <ligand>
        <name>substrate</name>
    </ligand>
</feature>
<keyword evidence="3" id="KW-1185">Reference proteome</keyword>
<dbReference type="Gene3D" id="3.40.50.1240">
    <property type="entry name" value="Phosphoglycerate mutase-like"/>
    <property type="match status" value="1"/>
</dbReference>
<dbReference type="SMART" id="SM00855">
    <property type="entry name" value="PGAM"/>
    <property type="match status" value="1"/>
</dbReference>
<dbReference type="SUPFAM" id="SSF53254">
    <property type="entry name" value="Phosphoglycerate mutase-like"/>
    <property type="match status" value="1"/>
</dbReference>
<evidence type="ECO:0000313" key="2">
    <source>
        <dbReference type="EMBL" id="PXY98893.1"/>
    </source>
</evidence>
<dbReference type="InterPro" id="IPR013078">
    <property type="entry name" value="His_Pase_superF_clade-1"/>
</dbReference>
<dbReference type="PANTHER" id="PTHR48100:SF59">
    <property type="entry name" value="ADENOSYLCOBALAMIN_ALPHA-RIBAZOLE PHOSPHATASE"/>
    <property type="match status" value="1"/>
</dbReference>
<dbReference type="Pfam" id="PF00300">
    <property type="entry name" value="His_Phos_1"/>
    <property type="match status" value="1"/>
</dbReference>
<sequence>MSPLLHRPYWYLRHGQTDWNVSNLSQGRTDIPLNNTGIKQAITAGNALARNWNNLELSITQIISSPLGRARRTADIVKSIIHDKVGVQLPLELDDGLKEVCFGEEEQKPMGPWYDKWISGEFTPKGAEPFHVLCKRISDAVNRSILKAGDGHVLIIAHGGVFRSLRYMMGLKPNVRLANAQPLCACPPFQGGKSWSLDPVSLEA</sequence>
<proteinExistence type="predicted"/>
<name>A0A318MUY6_9PROT</name>